<dbReference type="InterPro" id="IPR026841">
    <property type="entry name" value="Aur1/Ipt1"/>
</dbReference>
<evidence type="ECO:0000313" key="3">
    <source>
        <dbReference type="EMBL" id="ANY20420.1"/>
    </source>
</evidence>
<feature type="transmembrane region" description="Helical" evidence="1">
    <location>
        <begin position="174"/>
        <end position="197"/>
    </location>
</feature>
<feature type="transmembrane region" description="Helical" evidence="1">
    <location>
        <begin position="269"/>
        <end position="287"/>
    </location>
</feature>
<dbReference type="GO" id="GO:0016020">
    <property type="term" value="C:membrane"/>
    <property type="evidence" value="ECO:0007669"/>
    <property type="project" value="UniProtKB-SubCell"/>
</dbReference>
<feature type="transmembrane region" description="Helical" evidence="1">
    <location>
        <begin position="85"/>
        <end position="107"/>
    </location>
</feature>
<reference evidence="3 4" key="1">
    <citation type="submission" date="2016-07" db="EMBL/GenBank/DDBJ databases">
        <title>Complete genome sequence of Altererythrobacter dongtanensis KCTC 22672, a type strain with esterase isolated from tidal flat.</title>
        <authorList>
            <person name="Cheng H."/>
            <person name="Wu Y.-H."/>
            <person name="Zhou P."/>
            <person name="Huo Y.-Y."/>
            <person name="Wang C.-S."/>
            <person name="Xu X.-W."/>
        </authorList>
    </citation>
    <scope>NUCLEOTIDE SEQUENCE [LARGE SCALE GENOMIC DNA]</scope>
    <source>
        <strain evidence="3 4">KCTC 22672</strain>
    </source>
</reference>
<evidence type="ECO:0000256" key="1">
    <source>
        <dbReference type="SAM" id="Phobius"/>
    </source>
</evidence>
<protein>
    <recommendedName>
        <fullName evidence="2">Inositolphosphotransferase Aur1/Ipt1 domain-containing protein</fullName>
    </recommendedName>
</protein>
<keyword evidence="4" id="KW-1185">Reference proteome</keyword>
<keyword evidence="1" id="KW-0812">Transmembrane</keyword>
<dbReference type="STRING" id="692370.A6F68_01911"/>
<dbReference type="PATRIC" id="fig|692370.5.peg.1924"/>
<keyword evidence="1" id="KW-1133">Transmembrane helix</keyword>
<dbReference type="KEGG" id="ado:A6F68_01911"/>
<feature type="transmembrane region" description="Helical" evidence="1">
    <location>
        <begin position="56"/>
        <end position="73"/>
    </location>
</feature>
<evidence type="ECO:0000313" key="4">
    <source>
        <dbReference type="Proteomes" id="UP000092932"/>
    </source>
</evidence>
<feature type="domain" description="Inositolphosphotransferase Aur1/Ipt1" evidence="2">
    <location>
        <begin position="117"/>
        <end position="302"/>
    </location>
</feature>
<dbReference type="AlphaFoldDB" id="A0A1B2AE33"/>
<dbReference type="Proteomes" id="UP000092932">
    <property type="component" value="Chromosome"/>
</dbReference>
<gene>
    <name evidence="3" type="ORF">A6F68_01911</name>
</gene>
<keyword evidence="1" id="KW-0472">Membrane</keyword>
<name>A0A1B2AE33_9SPHN</name>
<feature type="transmembrane region" description="Helical" evidence="1">
    <location>
        <begin position="21"/>
        <end position="44"/>
    </location>
</feature>
<proteinExistence type="predicted"/>
<accession>A0A1B2AE33</accession>
<feature type="transmembrane region" description="Helical" evidence="1">
    <location>
        <begin position="241"/>
        <end position="262"/>
    </location>
</feature>
<dbReference type="EMBL" id="CP016591">
    <property type="protein sequence ID" value="ANY20420.1"/>
    <property type="molecule type" value="Genomic_DNA"/>
</dbReference>
<feature type="transmembrane region" description="Helical" evidence="1">
    <location>
        <begin position="148"/>
        <end position="167"/>
    </location>
</feature>
<evidence type="ECO:0000259" key="2">
    <source>
        <dbReference type="Pfam" id="PF14378"/>
    </source>
</evidence>
<dbReference type="Pfam" id="PF14378">
    <property type="entry name" value="PAP2_3"/>
    <property type="match status" value="1"/>
</dbReference>
<dbReference type="Gene3D" id="1.20.144.10">
    <property type="entry name" value="Phosphatidic acid phosphatase type 2/haloperoxidase"/>
    <property type="match status" value="1"/>
</dbReference>
<sequence length="315" mass="32535">MQTSAALSISASGSDGSRDVALSPLAILIAATLLVASLAALAIVPSAGMRFEAAGFLQFLALAACMIGLAGWCRFRKLDPRVGDAATIVAIGTVALMACGVISNAGLRLGAAPIDVWLASADAAVGIDVERAVRAMVAHAWAIDALTWIYNASGAAIVVLIAARTVAGHRAKAWELLATVVVSMQAVALLSIAFPAIGAMAHLDMLDLQGNGLPSGAGVYHLEAFRQFHQGSDPVLRLSEMSGLVTFPSFHTVLALLAVQALADTRLRWLAVAWTAAVIVSTIPIGGHYVTDLVAGFAIWAGCAWTARRFSNPSA</sequence>
<organism evidence="3 4">
    <name type="scientific">Tsuneonella dongtanensis</name>
    <dbReference type="NCBI Taxonomy" id="692370"/>
    <lineage>
        <taxon>Bacteria</taxon>
        <taxon>Pseudomonadati</taxon>
        <taxon>Pseudomonadota</taxon>
        <taxon>Alphaproteobacteria</taxon>
        <taxon>Sphingomonadales</taxon>
        <taxon>Erythrobacteraceae</taxon>
        <taxon>Tsuneonella</taxon>
    </lineage>
</organism>